<feature type="binding site" description="axial binding residue" evidence="14">
    <location>
        <position position="100"/>
    </location>
    <ligand>
        <name>heme</name>
        <dbReference type="ChEBI" id="CHEBI:30413"/>
    </ligand>
    <ligandPart>
        <name>Fe</name>
        <dbReference type="ChEBI" id="CHEBI:18248"/>
    </ligandPart>
</feature>
<evidence type="ECO:0000256" key="10">
    <source>
        <dbReference type="ARBA" id="ARBA00023002"/>
    </source>
</evidence>
<feature type="transmembrane region" description="Helical" evidence="14">
    <location>
        <begin position="65"/>
        <end position="87"/>
    </location>
</feature>
<comment type="function">
    <text evidence="14">Catalyzes the oxidation of protoporphyrinogen IX to protoporphyrin IX.</text>
</comment>
<dbReference type="GO" id="GO:0070818">
    <property type="term" value="F:protoporphyrinogen oxidase activity"/>
    <property type="evidence" value="ECO:0007669"/>
    <property type="project" value="UniProtKB-UniRule"/>
</dbReference>
<keyword evidence="12 14" id="KW-0472">Membrane</keyword>
<evidence type="ECO:0000313" key="15">
    <source>
        <dbReference type="EMBL" id="MCF7566843.1"/>
    </source>
</evidence>
<keyword evidence="7 14" id="KW-0812">Transmembrane</keyword>
<keyword evidence="5 14" id="KW-1003">Cell membrane</keyword>
<sequence length="190" mass="22315">MDYLSELFLDYFFYIKALHLIFVITWFAGLFYIPRLFVYQIEAHHKPSPEKEILGKQLKLMAKRLWYIITWPSAILATLFGVILLIINPALLQLSWMQVKLGFILLLIIYHLKTHQYFKQLQNDIVKKSSNFMRIFNEGATFILFVVIFLVILKSAINWVFGVVAIIVLGVLIMLGFKLYKNIREKNPEA</sequence>
<evidence type="ECO:0000256" key="3">
    <source>
        <dbReference type="ARBA" id="ARBA00006501"/>
    </source>
</evidence>
<feature type="transmembrane region" description="Helical" evidence="14">
    <location>
        <begin position="12"/>
        <end position="33"/>
    </location>
</feature>
<dbReference type="Pfam" id="PF03653">
    <property type="entry name" value="UPF0093"/>
    <property type="match status" value="1"/>
</dbReference>
<evidence type="ECO:0000256" key="8">
    <source>
        <dbReference type="ARBA" id="ARBA00022723"/>
    </source>
</evidence>
<evidence type="ECO:0000256" key="6">
    <source>
        <dbReference type="ARBA" id="ARBA00022617"/>
    </source>
</evidence>
<comment type="catalytic activity">
    <reaction evidence="13 14">
        <text>protoporphyrinogen IX + 3 A = protoporphyrin IX + 3 AH2</text>
        <dbReference type="Rhea" id="RHEA:62000"/>
        <dbReference type="ChEBI" id="CHEBI:13193"/>
        <dbReference type="ChEBI" id="CHEBI:17499"/>
        <dbReference type="ChEBI" id="CHEBI:57306"/>
        <dbReference type="ChEBI" id="CHEBI:57307"/>
    </reaction>
</comment>
<evidence type="ECO:0000256" key="13">
    <source>
        <dbReference type="ARBA" id="ARBA00048390"/>
    </source>
</evidence>
<comment type="caution">
    <text evidence="15">The sequence shown here is derived from an EMBL/GenBank/DDBJ whole genome shotgun (WGS) entry which is preliminary data.</text>
</comment>
<comment type="subunit">
    <text evidence="14">Homodimer.</text>
</comment>
<protein>
    <recommendedName>
        <fullName evidence="4 14">Protoporphyrinogen IX oxidase</fullName>
        <shortName evidence="14">PPO</shortName>
        <ecNumber evidence="14">1.3.99.-</ecNumber>
    </recommendedName>
</protein>
<dbReference type="AlphaFoldDB" id="A0AAE3JJD5"/>
<feature type="transmembrane region" description="Helical" evidence="14">
    <location>
        <begin position="132"/>
        <end position="153"/>
    </location>
</feature>
<dbReference type="EC" id="1.3.99.-" evidence="14"/>
<name>A0AAE3JJD5_9FLAO</name>
<dbReference type="RefSeq" id="WP_237238190.1">
    <property type="nucleotide sequence ID" value="NZ_JAKKDU010000001.1"/>
</dbReference>
<evidence type="ECO:0000313" key="16">
    <source>
        <dbReference type="Proteomes" id="UP001199795"/>
    </source>
</evidence>
<dbReference type="HAMAP" id="MF_02239">
    <property type="entry name" value="HemJ"/>
    <property type="match status" value="1"/>
</dbReference>
<organism evidence="15 16">
    <name type="scientific">Wocania arenilitoris</name>
    <dbReference type="NCBI Taxonomy" id="2044858"/>
    <lineage>
        <taxon>Bacteria</taxon>
        <taxon>Pseudomonadati</taxon>
        <taxon>Bacteroidota</taxon>
        <taxon>Flavobacteriia</taxon>
        <taxon>Flavobacteriales</taxon>
        <taxon>Flavobacteriaceae</taxon>
        <taxon>Wocania</taxon>
    </lineage>
</organism>
<evidence type="ECO:0000256" key="7">
    <source>
        <dbReference type="ARBA" id="ARBA00022692"/>
    </source>
</evidence>
<evidence type="ECO:0000256" key="14">
    <source>
        <dbReference type="HAMAP-Rule" id="MF_02239"/>
    </source>
</evidence>
<feature type="binding site" description="axial binding residue" evidence="14">
    <location>
        <position position="19"/>
    </location>
    <ligand>
        <name>heme</name>
        <dbReference type="ChEBI" id="CHEBI:30413"/>
    </ligand>
    <ligandPart>
        <name>Fe</name>
        <dbReference type="ChEBI" id="CHEBI:18248"/>
    </ligandPart>
</feature>
<evidence type="ECO:0000256" key="11">
    <source>
        <dbReference type="ARBA" id="ARBA00023004"/>
    </source>
</evidence>
<evidence type="ECO:0000256" key="9">
    <source>
        <dbReference type="ARBA" id="ARBA00022989"/>
    </source>
</evidence>
<comment type="similarity">
    <text evidence="3 14">Belongs to the HemJ family.</text>
</comment>
<dbReference type="PANTHER" id="PTHR40255:SF1">
    <property type="entry name" value="PROTOPORPHYRINOGEN IX OXIDASE"/>
    <property type="match status" value="1"/>
</dbReference>
<dbReference type="GO" id="GO:0005886">
    <property type="term" value="C:plasma membrane"/>
    <property type="evidence" value="ECO:0007669"/>
    <property type="project" value="UniProtKB-SubCell"/>
</dbReference>
<dbReference type="GO" id="GO:0006782">
    <property type="term" value="P:protoporphyrinogen IX biosynthetic process"/>
    <property type="evidence" value="ECO:0007669"/>
    <property type="project" value="UniProtKB-UniRule"/>
</dbReference>
<dbReference type="Proteomes" id="UP001199795">
    <property type="component" value="Unassembled WGS sequence"/>
</dbReference>
<comment type="subcellular location">
    <subcellularLocation>
        <location evidence="1 14">Cell membrane</location>
        <topology evidence="1 14">Multi-pass membrane protein</topology>
    </subcellularLocation>
</comment>
<keyword evidence="10 14" id="KW-0560">Oxidoreductase</keyword>
<keyword evidence="9 14" id="KW-1133">Transmembrane helix</keyword>
<keyword evidence="8 14" id="KW-0479">Metal-binding</keyword>
<comment type="cofactor">
    <cofactor evidence="14">
        <name>heme b</name>
        <dbReference type="ChEBI" id="CHEBI:60344"/>
    </cofactor>
    <text evidence="14">Binds 1 heme b (iron(II)-protoporphyrin IX) group per subunit.</text>
</comment>
<feature type="transmembrane region" description="Helical" evidence="14">
    <location>
        <begin position="159"/>
        <end position="180"/>
    </location>
</feature>
<keyword evidence="6 14" id="KW-0349">Heme</keyword>
<evidence type="ECO:0000256" key="4">
    <source>
        <dbReference type="ARBA" id="ARBA00017504"/>
    </source>
</evidence>
<evidence type="ECO:0000256" key="5">
    <source>
        <dbReference type="ARBA" id="ARBA00022475"/>
    </source>
</evidence>
<keyword evidence="11 14" id="KW-0408">Iron</keyword>
<keyword evidence="16" id="KW-1185">Reference proteome</keyword>
<proteinExistence type="inferred from homology"/>
<dbReference type="InterPro" id="IPR005265">
    <property type="entry name" value="HemJ-like"/>
</dbReference>
<dbReference type="PANTHER" id="PTHR40255">
    <property type="entry name" value="UPF0093 MEMBRANE PROTEIN SLR1790"/>
    <property type="match status" value="1"/>
</dbReference>
<dbReference type="GO" id="GO:0046872">
    <property type="term" value="F:metal ion binding"/>
    <property type="evidence" value="ECO:0007669"/>
    <property type="project" value="UniProtKB-KW"/>
</dbReference>
<gene>
    <name evidence="15" type="ORF">L3X37_00490</name>
</gene>
<accession>A0AAE3JJD5</accession>
<evidence type="ECO:0000256" key="2">
    <source>
        <dbReference type="ARBA" id="ARBA00005073"/>
    </source>
</evidence>
<feature type="transmembrane region" description="Helical" evidence="14">
    <location>
        <begin position="93"/>
        <end position="112"/>
    </location>
</feature>
<comment type="pathway">
    <text evidence="2 14">Porphyrin-containing compound metabolism; protoporphyrin-IX biosynthesis; protoporphyrin-IX from protoporphyrinogen-IX: step 1/1.</text>
</comment>
<evidence type="ECO:0000256" key="12">
    <source>
        <dbReference type="ARBA" id="ARBA00023136"/>
    </source>
</evidence>
<evidence type="ECO:0000256" key="1">
    <source>
        <dbReference type="ARBA" id="ARBA00004651"/>
    </source>
</evidence>
<dbReference type="EMBL" id="JAKKDU010000001">
    <property type="protein sequence ID" value="MCF7566843.1"/>
    <property type="molecule type" value="Genomic_DNA"/>
</dbReference>
<reference evidence="15" key="1">
    <citation type="submission" date="2022-01" db="EMBL/GenBank/DDBJ databases">
        <title>Draft genome sequence of Sabulilitoribacter arenilitoris KCTC 52401.</title>
        <authorList>
            <person name="Oh J.-S."/>
        </authorList>
    </citation>
    <scope>NUCLEOTIDE SEQUENCE</scope>
    <source>
        <strain evidence="15">HMF6543</strain>
    </source>
</reference>